<dbReference type="PANTHER" id="PTHR45648">
    <property type="entry name" value="GDSL LIPASE/ACYLHYDROLASE FAMILY PROTEIN (AFU_ORTHOLOGUE AFUA_4G14700)"/>
    <property type="match status" value="1"/>
</dbReference>
<evidence type="ECO:0000256" key="3">
    <source>
        <dbReference type="SAM" id="SignalP"/>
    </source>
</evidence>
<dbReference type="AlphaFoldDB" id="A0A2W7NZ80"/>
<proteinExistence type="predicted"/>
<keyword evidence="2" id="KW-1133">Transmembrane helix</keyword>
<dbReference type="Proteomes" id="UP000248916">
    <property type="component" value="Unassembled WGS sequence"/>
</dbReference>
<dbReference type="PROSITE" id="PS51257">
    <property type="entry name" value="PROKAR_LIPOPROTEIN"/>
    <property type="match status" value="1"/>
</dbReference>
<keyword evidence="1" id="KW-0378">Hydrolase</keyword>
<accession>A0A2W7NZ80</accession>
<dbReference type="RefSeq" id="WP_111536329.1">
    <property type="nucleotide sequence ID" value="NZ_QKZL01000003.1"/>
</dbReference>
<keyword evidence="2" id="KW-0472">Membrane</keyword>
<feature type="signal peptide" evidence="3">
    <location>
        <begin position="1"/>
        <end position="18"/>
    </location>
</feature>
<dbReference type="InterPro" id="IPR036514">
    <property type="entry name" value="SGNH_hydro_sf"/>
</dbReference>
<reference evidence="4 5" key="1">
    <citation type="submission" date="2018-06" db="EMBL/GenBank/DDBJ databases">
        <title>Genomic Encyclopedia of Archaeal and Bacterial Type Strains, Phase II (KMG-II): from individual species to whole genera.</title>
        <authorList>
            <person name="Goeker M."/>
        </authorList>
    </citation>
    <scope>NUCLEOTIDE SEQUENCE [LARGE SCALE GENOMIC DNA]</scope>
    <source>
        <strain evidence="4 5">DSM 22009</strain>
    </source>
</reference>
<feature type="chain" id="PRO_5016116868" evidence="3">
    <location>
        <begin position="19"/>
        <end position="317"/>
    </location>
</feature>
<dbReference type="EMBL" id="QKZL01000003">
    <property type="protein sequence ID" value="PZX18536.1"/>
    <property type="molecule type" value="Genomic_DNA"/>
</dbReference>
<feature type="transmembrane region" description="Helical" evidence="2">
    <location>
        <begin position="293"/>
        <end position="312"/>
    </location>
</feature>
<dbReference type="InterPro" id="IPR051058">
    <property type="entry name" value="GDSL_Est/Lipase"/>
</dbReference>
<protein>
    <submittedName>
        <fullName evidence="4">Outer membrane lipase/esterase</fullName>
    </submittedName>
</protein>
<evidence type="ECO:0000313" key="5">
    <source>
        <dbReference type="Proteomes" id="UP000248916"/>
    </source>
</evidence>
<dbReference type="PANTHER" id="PTHR45648:SF22">
    <property type="entry name" value="GDSL LIPASE_ACYLHYDROLASE FAMILY PROTEIN (AFU_ORTHOLOGUE AFUA_4G14700)"/>
    <property type="match status" value="1"/>
</dbReference>
<evidence type="ECO:0000313" key="4">
    <source>
        <dbReference type="EMBL" id="PZX18536.1"/>
    </source>
</evidence>
<dbReference type="GO" id="GO:0016788">
    <property type="term" value="F:hydrolase activity, acting on ester bonds"/>
    <property type="evidence" value="ECO:0007669"/>
    <property type="project" value="InterPro"/>
</dbReference>
<dbReference type="SUPFAM" id="SSF52266">
    <property type="entry name" value="SGNH hydrolase"/>
    <property type="match status" value="1"/>
</dbReference>
<evidence type="ECO:0000256" key="1">
    <source>
        <dbReference type="ARBA" id="ARBA00022801"/>
    </source>
</evidence>
<keyword evidence="3" id="KW-0732">Signal</keyword>
<keyword evidence="2" id="KW-0812">Transmembrane</keyword>
<evidence type="ECO:0000256" key="2">
    <source>
        <dbReference type="SAM" id="Phobius"/>
    </source>
</evidence>
<dbReference type="Pfam" id="PF00657">
    <property type="entry name" value="Lipase_GDSL"/>
    <property type="match status" value="1"/>
</dbReference>
<dbReference type="OrthoDB" id="5292073at2"/>
<comment type="caution">
    <text evidence="4">The sequence shown here is derived from an EMBL/GenBank/DDBJ whole genome shotgun (WGS) entry which is preliminary data.</text>
</comment>
<dbReference type="CDD" id="cd01846">
    <property type="entry name" value="fatty_acyltransferase_like"/>
    <property type="match status" value="1"/>
</dbReference>
<name>A0A2W7NZ80_9RHOB</name>
<dbReference type="Gene3D" id="3.40.50.1110">
    <property type="entry name" value="SGNH hydrolase"/>
    <property type="match status" value="1"/>
</dbReference>
<keyword evidence="5" id="KW-1185">Reference proteome</keyword>
<sequence>MRSLMLGLLASVAVGCGAARSASLTQDYSSFLVLGDSLSDNGNLYAATGGTQPQSPPYFDGRFSDGPVWNEAILAEFAAAGLPAANRAFGGARAVSNPAPGAGGDIVPDLEEQSALLIGRAGAALAAGGRDAVSVWFGANDAFAAIGAADQDARLDAAAARLVDGIGALGAAGAETVLVFTLPDLGRVPRYALGAPDLAPLATEATARFNGALTAGLAGLESPEVRIVEAAPVFDTLLSSDLEGRIPCFLPVTGDALCDDPDERVFFDAVHPSERVHGVIEAEARRALAPAPVPIPAGGILLVTGLGLLAGLRRFRR</sequence>
<organism evidence="4 5">
    <name type="scientific">Palleronia aestuarii</name>
    <dbReference type="NCBI Taxonomy" id="568105"/>
    <lineage>
        <taxon>Bacteria</taxon>
        <taxon>Pseudomonadati</taxon>
        <taxon>Pseudomonadota</taxon>
        <taxon>Alphaproteobacteria</taxon>
        <taxon>Rhodobacterales</taxon>
        <taxon>Roseobacteraceae</taxon>
        <taxon>Palleronia</taxon>
    </lineage>
</organism>
<gene>
    <name evidence="4" type="ORF">LX81_01170</name>
</gene>
<dbReference type="InterPro" id="IPR001087">
    <property type="entry name" value="GDSL"/>
</dbReference>